<dbReference type="PROSITE" id="PS00213">
    <property type="entry name" value="LIPOCALIN"/>
    <property type="match status" value="1"/>
</dbReference>
<dbReference type="PRINTS" id="PR01273">
    <property type="entry name" value="INVTBRTCOLOR"/>
</dbReference>
<feature type="signal peptide" evidence="3">
    <location>
        <begin position="1"/>
        <end position="16"/>
    </location>
</feature>
<dbReference type="EMBL" id="AJVK01031154">
    <property type="status" value="NOT_ANNOTATED_CDS"/>
    <property type="molecule type" value="Genomic_DNA"/>
</dbReference>
<evidence type="ECO:0000259" key="4">
    <source>
        <dbReference type="Pfam" id="PF08212"/>
    </source>
</evidence>
<dbReference type="SUPFAM" id="SSF50814">
    <property type="entry name" value="Lipocalins"/>
    <property type="match status" value="1"/>
</dbReference>
<feature type="domain" description="Lipocalin/cytosolic fatty-acid binding" evidence="4">
    <location>
        <begin position="35"/>
        <end position="179"/>
    </location>
</feature>
<keyword evidence="3" id="KW-0732">Signal</keyword>
<organism evidence="5 6">
    <name type="scientific">Phlebotomus papatasi</name>
    <name type="common">Sandfly</name>
    <dbReference type="NCBI Taxonomy" id="29031"/>
    <lineage>
        <taxon>Eukaryota</taxon>
        <taxon>Metazoa</taxon>
        <taxon>Ecdysozoa</taxon>
        <taxon>Arthropoda</taxon>
        <taxon>Hexapoda</taxon>
        <taxon>Insecta</taxon>
        <taxon>Pterygota</taxon>
        <taxon>Neoptera</taxon>
        <taxon>Endopterygota</taxon>
        <taxon>Diptera</taxon>
        <taxon>Nematocera</taxon>
        <taxon>Psychodoidea</taxon>
        <taxon>Psychodidae</taxon>
        <taxon>Phlebotomus</taxon>
        <taxon>Phlebotomus</taxon>
    </lineage>
</organism>
<dbReference type="EnsemblMetazoa" id="PPAI005629-RA">
    <property type="protein sequence ID" value="PPAI005629-PA"/>
    <property type="gene ID" value="PPAI005629"/>
</dbReference>
<comment type="similarity">
    <text evidence="1 3">Belongs to the calycin superfamily. Lipocalin family.</text>
</comment>
<dbReference type="InterPro" id="IPR022271">
    <property type="entry name" value="Lipocalin_ApoD"/>
</dbReference>
<dbReference type="InterPro" id="IPR022272">
    <property type="entry name" value="Lipocalin_CS"/>
</dbReference>
<sequence length="187" mass="21449">MKVTLLVLALVGSSLGLIMDRECPNHSVVENFSTEEYQGVWYEVYRYETSEQYGSDCATFEYYSTGDDSFDLVFRWVYIENDFEELYRYGTANRVAGAGSDARFEAVFDDEPGRTINYHILATDYESFSLVWSCHNLGNGQSNEDAWVLSKVPHPDPEEFEQVVGEAIDEYLDRDHLRGTVQVRTLS</sequence>
<keyword evidence="6" id="KW-1185">Reference proteome</keyword>
<dbReference type="Pfam" id="PF08212">
    <property type="entry name" value="Lipocalin_2"/>
    <property type="match status" value="1"/>
</dbReference>
<dbReference type="PANTHER" id="PTHR10612:SF62">
    <property type="entry name" value="LIPOCALIN_CYTOSOLIC FATTY-ACID BINDING DOMAIN-CONTAINING PROTEIN"/>
    <property type="match status" value="1"/>
</dbReference>
<reference evidence="5" key="1">
    <citation type="submission" date="2022-08" db="UniProtKB">
        <authorList>
            <consortium name="EnsemblMetazoa"/>
        </authorList>
    </citation>
    <scope>IDENTIFICATION</scope>
    <source>
        <strain evidence="5">Israel</strain>
    </source>
</reference>
<evidence type="ECO:0000256" key="3">
    <source>
        <dbReference type="PIRNR" id="PIRNR036893"/>
    </source>
</evidence>
<evidence type="ECO:0000256" key="2">
    <source>
        <dbReference type="ARBA" id="ARBA00023157"/>
    </source>
</evidence>
<evidence type="ECO:0000313" key="5">
    <source>
        <dbReference type="EnsemblMetazoa" id="PPAI005629-PA"/>
    </source>
</evidence>
<dbReference type="GO" id="GO:0000302">
    <property type="term" value="P:response to reactive oxygen species"/>
    <property type="evidence" value="ECO:0007669"/>
    <property type="project" value="TreeGrafter"/>
</dbReference>
<accession>A0A1B0FY26</accession>
<dbReference type="PANTHER" id="PTHR10612">
    <property type="entry name" value="APOLIPOPROTEIN D"/>
    <property type="match status" value="1"/>
</dbReference>
<dbReference type="GO" id="GO:0031409">
    <property type="term" value="F:pigment binding"/>
    <property type="evidence" value="ECO:0007669"/>
    <property type="project" value="InterPro"/>
</dbReference>
<dbReference type="InterPro" id="IPR003057">
    <property type="entry name" value="Invtbrt_color"/>
</dbReference>
<evidence type="ECO:0000313" key="6">
    <source>
        <dbReference type="Proteomes" id="UP000092462"/>
    </source>
</evidence>
<dbReference type="PIRSF" id="PIRSF036893">
    <property type="entry name" value="Lipocalin_ApoD"/>
    <property type="match status" value="1"/>
</dbReference>
<dbReference type="GO" id="GO:0006629">
    <property type="term" value="P:lipid metabolic process"/>
    <property type="evidence" value="ECO:0007669"/>
    <property type="project" value="TreeGrafter"/>
</dbReference>
<dbReference type="VEuPathDB" id="VectorBase:PPAPM1_008862"/>
<protein>
    <recommendedName>
        <fullName evidence="4">Lipocalin/cytosolic fatty-acid binding domain-containing protein</fullName>
    </recommendedName>
</protein>
<evidence type="ECO:0000256" key="1">
    <source>
        <dbReference type="ARBA" id="ARBA00006889"/>
    </source>
</evidence>
<dbReference type="InterPro" id="IPR000566">
    <property type="entry name" value="Lipocln_cytosolic_FA-bd_dom"/>
</dbReference>
<keyword evidence="2" id="KW-1015">Disulfide bond</keyword>
<dbReference type="Gene3D" id="2.40.128.20">
    <property type="match status" value="1"/>
</dbReference>
<feature type="chain" id="PRO_5036530429" description="Lipocalin/cytosolic fatty-acid binding domain-containing protein" evidence="3">
    <location>
        <begin position="17"/>
        <end position="187"/>
    </location>
</feature>
<dbReference type="AlphaFoldDB" id="A0A1B0FY26"/>
<name>A0A1B0FY26_PHLPP</name>
<dbReference type="InterPro" id="IPR012674">
    <property type="entry name" value="Calycin"/>
</dbReference>
<proteinExistence type="inferred from homology"/>
<dbReference type="VEuPathDB" id="VectorBase:PPAI005629"/>
<dbReference type="Proteomes" id="UP000092462">
    <property type="component" value="Unassembled WGS sequence"/>
</dbReference>
<dbReference type="GO" id="GO:0005737">
    <property type="term" value="C:cytoplasm"/>
    <property type="evidence" value="ECO:0007669"/>
    <property type="project" value="TreeGrafter"/>
</dbReference>